<evidence type="ECO:0000313" key="2">
    <source>
        <dbReference type="Proteomes" id="UP000287166"/>
    </source>
</evidence>
<protein>
    <submittedName>
        <fullName evidence="1">Uncharacterized protein</fullName>
    </submittedName>
</protein>
<dbReference type="Proteomes" id="UP000287166">
    <property type="component" value="Unassembled WGS sequence"/>
</dbReference>
<sequence>MWEARDVSETEILLCKAPGRDVDNIAVVEYDRVKDIISRYFRCGIAERTVRGK</sequence>
<name>A0A401GHL7_9APHY</name>
<accession>A0A401GHL7</accession>
<comment type="caution">
    <text evidence="1">The sequence shown here is derived from an EMBL/GenBank/DDBJ whole genome shotgun (WGS) entry which is preliminary data.</text>
</comment>
<keyword evidence="2" id="KW-1185">Reference proteome</keyword>
<dbReference type="InParanoid" id="A0A401GHL7"/>
<dbReference type="RefSeq" id="XP_027612575.1">
    <property type="nucleotide sequence ID" value="XM_027756774.1"/>
</dbReference>
<dbReference type="GeneID" id="38778579"/>
<dbReference type="AlphaFoldDB" id="A0A401GHL7"/>
<reference evidence="1 2" key="1">
    <citation type="journal article" date="2018" name="Sci. Rep.">
        <title>Genome sequence of the cauliflower mushroom Sparassis crispa (Hanabiratake) and its association with beneficial usage.</title>
        <authorList>
            <person name="Kiyama R."/>
            <person name="Furutani Y."/>
            <person name="Kawaguchi K."/>
            <person name="Nakanishi T."/>
        </authorList>
    </citation>
    <scope>NUCLEOTIDE SEQUENCE [LARGE SCALE GENOMIC DNA]</scope>
</reference>
<dbReference type="EMBL" id="BFAD01000004">
    <property type="protein sequence ID" value="GBE81662.1"/>
    <property type="molecule type" value="Genomic_DNA"/>
</dbReference>
<evidence type="ECO:0000313" key="1">
    <source>
        <dbReference type="EMBL" id="GBE81662.1"/>
    </source>
</evidence>
<organism evidence="1 2">
    <name type="scientific">Sparassis crispa</name>
    <dbReference type="NCBI Taxonomy" id="139825"/>
    <lineage>
        <taxon>Eukaryota</taxon>
        <taxon>Fungi</taxon>
        <taxon>Dikarya</taxon>
        <taxon>Basidiomycota</taxon>
        <taxon>Agaricomycotina</taxon>
        <taxon>Agaricomycetes</taxon>
        <taxon>Polyporales</taxon>
        <taxon>Sparassidaceae</taxon>
        <taxon>Sparassis</taxon>
    </lineage>
</organism>
<gene>
    <name evidence="1" type="ORF">SCP_0400330</name>
</gene>
<proteinExistence type="predicted"/>